<feature type="compositionally biased region" description="Polar residues" evidence="1">
    <location>
        <begin position="270"/>
        <end position="291"/>
    </location>
</feature>
<protein>
    <submittedName>
        <fullName evidence="2">Uncharacterized protein</fullName>
    </submittedName>
</protein>
<sequence>MKLRNSLGSLENPQIWAATPNPSTIGSTKISAWHAECFTRIPAGLGHRRAMVVAHFHQAGDNHYVLCLHDSWDVFLLKVHESGVARNWNSWNDVARLYAETTFGPLFSSGYNTLYNRTEGVRSTVPDLKESLPVNQLSTSVFQVAHNPYVEKFSTFGIEDLLLQISLLGNQEKEEFKVDALLSSIRIGNTHLYRTGLYDFPQANLYHFFSVQPIYTLQLINKESSLACLVNTVCCIPNMEEGLSTEPMLRIGPPKGAKKKKKNPIDFTPAASSRSLSSTPLAPTHAQNMTTKCPVVPTPENLGKPKGIGALEAGTWNHTGGKGPPNGNDEQVMARQTKAEIFAVSQAPEPLPFADPAMFFPAVPVNLSLQDDDGLSAAILASDLEQVKTLMDAYLKTIPEDEVTAASTITYRLALELTALARVPANEQYSAEKTSFTPDELSAYLIKTDREGYLGALYHAAYRLRRLATDIPPETCVFYLHRFTEEVDTFQRHVKTVEAARFQAAKTKILNMVVGSKVGRENTQSSNSSLEQIQFSSDGRSGNLSNSSRIVPSSEDVEKDRCSPQVPNRIEPDSLKDEICRDIAMTNHDENEGLSVEDGHKIPDYNYKGPRKFIRHNREGEVVPVGSSRSTEHSQEKDTEGLTVLDEDRGPKTVLLSRKVKDCLDDIKLKVHHEVFELAVNTGCAPHSCFRYLNIGTFDTRAQDLHDVWSIWYAVHGEKKRPDGISTEDWKAMVCNEMNTFLRSKLPANDLGNSDACKAALHEQFDWYYENFRNFIQGVKSKEDRDDAVVHQTLHPIVQMCNRLHQEKGFHVGGYACHPDLGSYIWVGTEALERIKAVRGTQFLVRAKDIGRRIVAQDMISQEIDTDLANLRSHCEVQTDTRTRNRHILPLIFTFDAKQILQDEKEAVKLQPTHFVENAFPAKVRIINWPVGVPFYKYGVQTKDGFVAGVNRITDFSARDLSKICVPRIAEIERDVKGQGEPYFEMKSWTEDEKNLSLSDQAALALVSDTEGTVIVKVADSQSYRRTMQQGRLDRRKSEQDETEHDTALAALTHIPECCASTATATFPQRSEVAPTGLPSQTTLTRKLMCSPQPPTPVNPHAVSKTVVVLPPPIQKINRAQLHRRTQSQDDEEDQSRPSKKKKGLSSYDNSEQDAQSRVQAANSSAMVIAPTSKPLVSSSTATALGNSQSARVPSSRKLDKDVSGSPRRRKSFCLDDEDGQDDSALIAQAVDPRMILAPTLEPYAASSSSRYPKRTRVPSNPTLDRKPVFPPQPPTSASQRVLKKVRLLLPPIEQTNSAPLPCIMRSRDGDKDKVGSWKKKRLR</sequence>
<organism evidence="2 3">
    <name type="scientific">Lentinula lateritia</name>
    <dbReference type="NCBI Taxonomy" id="40482"/>
    <lineage>
        <taxon>Eukaryota</taxon>
        <taxon>Fungi</taxon>
        <taxon>Dikarya</taxon>
        <taxon>Basidiomycota</taxon>
        <taxon>Agaricomycotina</taxon>
        <taxon>Agaricomycetes</taxon>
        <taxon>Agaricomycetidae</taxon>
        <taxon>Agaricales</taxon>
        <taxon>Marasmiineae</taxon>
        <taxon>Omphalotaceae</taxon>
        <taxon>Lentinula</taxon>
    </lineage>
</organism>
<feature type="region of interest" description="Disordered" evidence="1">
    <location>
        <begin position="622"/>
        <end position="641"/>
    </location>
</feature>
<reference evidence="2" key="1">
    <citation type="submission" date="2022-08" db="EMBL/GenBank/DDBJ databases">
        <authorList>
            <consortium name="DOE Joint Genome Institute"/>
            <person name="Min B."/>
            <person name="Riley R."/>
            <person name="Sierra-Patev S."/>
            <person name="Naranjo-Ortiz M."/>
            <person name="Looney B."/>
            <person name="Konkel Z."/>
            <person name="Slot J.C."/>
            <person name="Sakamoto Y."/>
            <person name="Steenwyk J.L."/>
            <person name="Rokas A."/>
            <person name="Carro J."/>
            <person name="Camarero S."/>
            <person name="Ferreira P."/>
            <person name="Molpeceres G."/>
            <person name="Ruiz-Duenas F.J."/>
            <person name="Serrano A."/>
            <person name="Henrissat B."/>
            <person name="Drula E."/>
            <person name="Hughes K.W."/>
            <person name="Mata J.L."/>
            <person name="Ishikawa N.K."/>
            <person name="Vargas-Isla R."/>
            <person name="Ushijima S."/>
            <person name="Smith C.A."/>
            <person name="Ahrendt S."/>
            <person name="Andreopoulos W."/>
            <person name="He G."/>
            <person name="Labutti K."/>
            <person name="Lipzen A."/>
            <person name="Ng V."/>
            <person name="Sandor L."/>
            <person name="Barry K."/>
            <person name="Martinez A.T."/>
            <person name="Xiao Y."/>
            <person name="Gibbons J.G."/>
            <person name="Terashima K."/>
            <person name="Hibbett D.S."/>
            <person name="Grigoriev I.V."/>
        </authorList>
    </citation>
    <scope>NUCLEOTIDE SEQUENCE</scope>
    <source>
        <strain evidence="2">Sp2 HRB7682 ss15</strain>
    </source>
</reference>
<name>A0A9W9DZX7_9AGAR</name>
<evidence type="ECO:0000313" key="2">
    <source>
        <dbReference type="EMBL" id="KAJ4493146.1"/>
    </source>
</evidence>
<evidence type="ECO:0000313" key="3">
    <source>
        <dbReference type="Proteomes" id="UP001150238"/>
    </source>
</evidence>
<feature type="region of interest" description="Disordered" evidence="1">
    <location>
        <begin position="1245"/>
        <end position="1281"/>
    </location>
</feature>
<accession>A0A9W9DZX7</accession>
<feature type="compositionally biased region" description="Polar residues" evidence="1">
    <location>
        <begin position="1147"/>
        <end position="1163"/>
    </location>
</feature>
<feature type="compositionally biased region" description="Polar residues" evidence="1">
    <location>
        <begin position="521"/>
        <end position="551"/>
    </location>
</feature>
<comment type="caution">
    <text evidence="2">The sequence shown here is derived from an EMBL/GenBank/DDBJ whole genome shotgun (WGS) entry which is preliminary data.</text>
</comment>
<feature type="region of interest" description="Disordered" evidence="1">
    <location>
        <begin position="254"/>
        <end position="292"/>
    </location>
</feature>
<feature type="compositionally biased region" description="Polar residues" evidence="1">
    <location>
        <begin position="1178"/>
        <end position="1193"/>
    </location>
</feature>
<gene>
    <name evidence="2" type="ORF">C8J55DRAFT_485841</name>
</gene>
<feature type="compositionally biased region" description="Basic and acidic residues" evidence="1">
    <location>
        <begin position="1306"/>
        <end position="1316"/>
    </location>
</feature>
<dbReference type="EMBL" id="JANVFS010000004">
    <property type="protein sequence ID" value="KAJ4493146.1"/>
    <property type="molecule type" value="Genomic_DNA"/>
</dbReference>
<reference evidence="2" key="2">
    <citation type="journal article" date="2023" name="Proc. Natl. Acad. Sci. U.S.A.">
        <title>A global phylogenomic analysis of the shiitake genus Lentinula.</title>
        <authorList>
            <person name="Sierra-Patev S."/>
            <person name="Min B."/>
            <person name="Naranjo-Ortiz M."/>
            <person name="Looney B."/>
            <person name="Konkel Z."/>
            <person name="Slot J.C."/>
            <person name="Sakamoto Y."/>
            <person name="Steenwyk J.L."/>
            <person name="Rokas A."/>
            <person name="Carro J."/>
            <person name="Camarero S."/>
            <person name="Ferreira P."/>
            <person name="Molpeceres G."/>
            <person name="Ruiz-Duenas F.J."/>
            <person name="Serrano A."/>
            <person name="Henrissat B."/>
            <person name="Drula E."/>
            <person name="Hughes K.W."/>
            <person name="Mata J.L."/>
            <person name="Ishikawa N.K."/>
            <person name="Vargas-Isla R."/>
            <person name="Ushijima S."/>
            <person name="Smith C.A."/>
            <person name="Donoghue J."/>
            <person name="Ahrendt S."/>
            <person name="Andreopoulos W."/>
            <person name="He G."/>
            <person name="LaButti K."/>
            <person name="Lipzen A."/>
            <person name="Ng V."/>
            <person name="Riley R."/>
            <person name="Sandor L."/>
            <person name="Barry K."/>
            <person name="Martinez A.T."/>
            <person name="Xiao Y."/>
            <person name="Gibbons J.G."/>
            <person name="Terashima K."/>
            <person name="Grigoriev I.V."/>
            <person name="Hibbett D."/>
        </authorList>
    </citation>
    <scope>NUCLEOTIDE SEQUENCE</scope>
    <source>
        <strain evidence="2">Sp2 HRB7682 ss15</strain>
    </source>
</reference>
<dbReference type="Proteomes" id="UP001150238">
    <property type="component" value="Unassembled WGS sequence"/>
</dbReference>
<feature type="region of interest" description="Disordered" evidence="1">
    <location>
        <begin position="1117"/>
        <end position="1163"/>
    </location>
</feature>
<evidence type="ECO:0000256" key="1">
    <source>
        <dbReference type="SAM" id="MobiDB-lite"/>
    </source>
</evidence>
<proteinExistence type="predicted"/>
<feature type="region of interest" description="Disordered" evidence="1">
    <location>
        <begin position="1297"/>
        <end position="1324"/>
    </location>
</feature>
<feature type="compositionally biased region" description="Basic and acidic residues" evidence="1">
    <location>
        <begin position="630"/>
        <end position="641"/>
    </location>
</feature>
<feature type="region of interest" description="Disordered" evidence="1">
    <location>
        <begin position="1178"/>
        <end position="1219"/>
    </location>
</feature>
<feature type="region of interest" description="Disordered" evidence="1">
    <location>
        <begin position="520"/>
        <end position="571"/>
    </location>
</feature>